<proteinExistence type="inferred from homology"/>
<comment type="similarity">
    <text evidence="3">Belongs to the multicopper oxidase family.</text>
</comment>
<feature type="binding site" description="type 1 copper site" evidence="12">
    <location>
        <position position="113"/>
    </location>
    <ligand>
        <name>Cu cation</name>
        <dbReference type="ChEBI" id="CHEBI:23378"/>
        <label>1</label>
    </ligand>
</feature>
<sequence>MIESLSQLRFKPVQLILFLFILSVATPGWSHGDSVMATAPNVPSPTKRSESKTVEVHFEAKEFVGDLADGLGKGIKYKFWSYNGTVPGPMVRVRVGDTVQFHLTNPKTNSQDHNIDMHAVNGPGGGAAVITVAPGETRVFSYKAMAPGLFIYHCAAGQIVDHIANGMYGLILVEPEGGLPPVDREYYVMRSEFFTTQKKEGLVEFDIQRGLDENPTYVVFNGKEGGVMFDNALKAKVGETVRIYYGNIGPNRVSSFHIIGEIFDKVYMEGAIGGLVNTNVQTTMIPSAGATIVEFKVDAPGTYALVDHSIFRVAKGAIGHLEVEGEENPSVFRAGK</sequence>
<dbReference type="PANTHER" id="PTHR11709">
    <property type="entry name" value="MULTI-COPPER OXIDASE"/>
    <property type="match status" value="1"/>
</dbReference>
<comment type="caution">
    <text evidence="14">The sequence shown here is derived from an EMBL/GenBank/DDBJ whole genome shotgun (WGS) entry which is preliminary data.</text>
</comment>
<evidence type="ECO:0000259" key="13">
    <source>
        <dbReference type="Pfam" id="PF07732"/>
    </source>
</evidence>
<dbReference type="HOGENOM" id="CLU_031740_1_0_0"/>
<gene>
    <name evidence="14" type="primary">nirK1</name>
    <name evidence="14" type="ORF">NITGR_100028</name>
</gene>
<name>M1Z892_NITG3</name>
<comment type="cofactor">
    <cofactor evidence="2 12">
        <name>Cu(2+)</name>
        <dbReference type="ChEBI" id="CHEBI:29036"/>
    </cofactor>
</comment>
<comment type="cofactor">
    <cofactor evidence="1 12">
        <name>Cu(+)</name>
        <dbReference type="ChEBI" id="CHEBI:49552"/>
    </cofactor>
</comment>
<dbReference type="CDD" id="cd11020">
    <property type="entry name" value="CuRO_1_CuNIR"/>
    <property type="match status" value="1"/>
</dbReference>
<feature type="domain" description="Plastocyanin-like" evidence="13">
    <location>
        <begin position="76"/>
        <end position="176"/>
    </location>
</feature>
<evidence type="ECO:0000256" key="4">
    <source>
        <dbReference type="ARBA" id="ARBA00011233"/>
    </source>
</evidence>
<evidence type="ECO:0000256" key="10">
    <source>
        <dbReference type="ARBA" id="ARBA00023008"/>
    </source>
</evidence>
<dbReference type="Pfam" id="PF07732">
    <property type="entry name" value="Cu-oxidase_3"/>
    <property type="match status" value="1"/>
</dbReference>
<dbReference type="PANTHER" id="PTHR11709:SF394">
    <property type="entry name" value="FI03373P-RELATED"/>
    <property type="match status" value="1"/>
</dbReference>
<evidence type="ECO:0000256" key="5">
    <source>
        <dbReference type="ARBA" id="ARBA00011882"/>
    </source>
</evidence>
<dbReference type="PRINTS" id="PR00695">
    <property type="entry name" value="CUNO2RDTASE"/>
</dbReference>
<feature type="binding site" description="type 1 copper site" evidence="12">
    <location>
        <position position="308"/>
    </location>
    <ligand>
        <name>Cu cation</name>
        <dbReference type="ChEBI" id="CHEBI:23378"/>
        <label>1</label>
    </ligand>
</feature>
<dbReference type="InterPro" id="IPR001287">
    <property type="entry name" value="NO2-reductase_Cu"/>
</dbReference>
<dbReference type="AlphaFoldDB" id="M1Z892"/>
<dbReference type="CDD" id="cd04208">
    <property type="entry name" value="CuRO_2_CuNIR"/>
    <property type="match status" value="1"/>
</dbReference>
<dbReference type="SUPFAM" id="SSF49503">
    <property type="entry name" value="Cupredoxins"/>
    <property type="match status" value="2"/>
</dbReference>
<dbReference type="InParanoid" id="M1Z892"/>
<dbReference type="Gene3D" id="2.60.40.420">
    <property type="entry name" value="Cupredoxins - blue copper proteins"/>
    <property type="match status" value="2"/>
</dbReference>
<evidence type="ECO:0000313" key="14">
    <source>
        <dbReference type="EMBL" id="CCQ89223.1"/>
    </source>
</evidence>
<keyword evidence="15" id="KW-1185">Reference proteome</keyword>
<accession>M1Z892</accession>
<reference evidence="14 15" key="1">
    <citation type="journal article" date="2013" name="Front. Microbiol.">
        <title>The genome of Nitrospina gracilis illuminates the metabolism and evolution of the major marine nitrite oxidizer.</title>
        <authorList>
            <person name="Luecker S."/>
            <person name="Nowka B."/>
            <person name="Rattei T."/>
            <person name="Spieck E."/>
            <person name="and Daims H."/>
        </authorList>
    </citation>
    <scope>NUCLEOTIDE SEQUENCE [LARGE SCALE GENOMIC DNA]</scope>
    <source>
        <strain evidence="14 15">3/211</strain>
    </source>
</reference>
<keyword evidence="10 12" id="KW-0186">Copper</keyword>
<feature type="binding site" description="type 1 copper site" evidence="12">
    <location>
        <position position="167"/>
    </location>
    <ligand>
        <name>Cu cation</name>
        <dbReference type="ChEBI" id="CHEBI:23378"/>
        <label>1</label>
    </ligand>
</feature>
<dbReference type="InterPro" id="IPR008972">
    <property type="entry name" value="Cupredoxin"/>
</dbReference>
<feature type="binding site" description="type 1 copper site" evidence="12">
    <location>
        <position position="118"/>
    </location>
    <ligand>
        <name>Cu cation</name>
        <dbReference type="ChEBI" id="CHEBI:23378"/>
        <label>1</label>
    </ligand>
</feature>
<feature type="binding site" description="type 1 copper site" evidence="12">
    <location>
        <position position="154"/>
    </location>
    <ligand>
        <name>Cu cation</name>
        <dbReference type="ChEBI" id="CHEBI:23378"/>
        <label>1</label>
    </ligand>
</feature>
<evidence type="ECO:0000256" key="9">
    <source>
        <dbReference type="ARBA" id="ARBA00023002"/>
    </source>
</evidence>
<dbReference type="EMBL" id="CAQJ01000002">
    <property type="protein sequence ID" value="CCQ89223.1"/>
    <property type="molecule type" value="Genomic_DNA"/>
</dbReference>
<dbReference type="NCBIfam" id="TIGR02376">
    <property type="entry name" value="Cu_nitrite_red"/>
    <property type="match status" value="1"/>
</dbReference>
<evidence type="ECO:0000256" key="1">
    <source>
        <dbReference type="ARBA" id="ARBA00001960"/>
    </source>
</evidence>
<evidence type="ECO:0000256" key="7">
    <source>
        <dbReference type="ARBA" id="ARBA00022723"/>
    </source>
</evidence>
<dbReference type="GO" id="GO:0005507">
    <property type="term" value="F:copper ion binding"/>
    <property type="evidence" value="ECO:0007669"/>
    <property type="project" value="InterPro"/>
</dbReference>
<dbReference type="EC" id="1.7.2.1" evidence="5"/>
<dbReference type="Proteomes" id="UP000011704">
    <property type="component" value="Unassembled WGS sequence"/>
</dbReference>
<protein>
    <recommendedName>
        <fullName evidence="6">Copper-containing nitrite reductase</fullName>
        <ecNumber evidence="5">1.7.2.1</ecNumber>
    </recommendedName>
</protein>
<evidence type="ECO:0000256" key="2">
    <source>
        <dbReference type="ARBA" id="ARBA00001973"/>
    </source>
</evidence>
<evidence type="ECO:0000256" key="11">
    <source>
        <dbReference type="ARBA" id="ARBA00049340"/>
    </source>
</evidence>
<dbReference type="GO" id="GO:0050421">
    <property type="term" value="F:nitrite reductase (NO-forming) activity"/>
    <property type="evidence" value="ECO:0007669"/>
    <property type="project" value="UniProtKB-EC"/>
</dbReference>
<keyword evidence="7 12" id="KW-0479">Metal-binding</keyword>
<dbReference type="FunFam" id="2.60.40.420:FF:000093">
    <property type="entry name" value="Copper-containing nitrite reductase"/>
    <property type="match status" value="1"/>
</dbReference>
<comment type="catalytic activity">
    <reaction evidence="11">
        <text>nitric oxide + Fe(III)-[cytochrome c] + H2O = Fe(II)-[cytochrome c] + nitrite + 2 H(+)</text>
        <dbReference type="Rhea" id="RHEA:15233"/>
        <dbReference type="Rhea" id="RHEA-COMP:10350"/>
        <dbReference type="Rhea" id="RHEA-COMP:14399"/>
        <dbReference type="ChEBI" id="CHEBI:15377"/>
        <dbReference type="ChEBI" id="CHEBI:15378"/>
        <dbReference type="ChEBI" id="CHEBI:16301"/>
        <dbReference type="ChEBI" id="CHEBI:16480"/>
        <dbReference type="ChEBI" id="CHEBI:29033"/>
        <dbReference type="ChEBI" id="CHEBI:29034"/>
        <dbReference type="EC" id="1.7.2.1"/>
    </reaction>
</comment>
<keyword evidence="9 14" id="KW-0560">Oxidoreductase</keyword>
<dbReference type="InterPro" id="IPR045087">
    <property type="entry name" value="Cu-oxidase_fam"/>
</dbReference>
<dbReference type="STRING" id="1266370.NITGR_100028"/>
<evidence type="ECO:0000313" key="15">
    <source>
        <dbReference type="Proteomes" id="UP000011704"/>
    </source>
</evidence>
<organism evidence="14 15">
    <name type="scientific">Nitrospina gracilis (strain 3/211)</name>
    <dbReference type="NCBI Taxonomy" id="1266370"/>
    <lineage>
        <taxon>Bacteria</taxon>
        <taxon>Pseudomonadati</taxon>
        <taxon>Nitrospinota/Tectimicrobiota group</taxon>
        <taxon>Nitrospinota</taxon>
        <taxon>Nitrospinia</taxon>
        <taxon>Nitrospinales</taxon>
        <taxon>Nitrospinaceae</taxon>
        <taxon>Nitrospina</taxon>
    </lineage>
</organism>
<evidence type="ECO:0000256" key="6">
    <source>
        <dbReference type="ARBA" id="ARBA00017290"/>
    </source>
</evidence>
<evidence type="ECO:0000256" key="12">
    <source>
        <dbReference type="PIRSR" id="PIRSR601287-1"/>
    </source>
</evidence>
<evidence type="ECO:0000256" key="3">
    <source>
        <dbReference type="ARBA" id="ARBA00010609"/>
    </source>
</evidence>
<keyword evidence="8" id="KW-0677">Repeat</keyword>
<evidence type="ECO:0000256" key="8">
    <source>
        <dbReference type="ARBA" id="ARBA00022737"/>
    </source>
</evidence>
<feature type="binding site" description="type 1 copper site" evidence="12">
    <location>
        <position position="153"/>
    </location>
    <ligand>
        <name>Cu cation</name>
        <dbReference type="ChEBI" id="CHEBI:23378"/>
        <label>1</label>
    </ligand>
</feature>
<comment type="subunit">
    <text evidence="4">Homotrimer.</text>
</comment>
<feature type="binding site" description="type 1 copper site" evidence="12">
    <location>
        <position position="162"/>
    </location>
    <ligand>
        <name>Cu cation</name>
        <dbReference type="ChEBI" id="CHEBI:23378"/>
        <label>1</label>
    </ligand>
</feature>
<dbReference type="InterPro" id="IPR011707">
    <property type="entry name" value="Cu-oxidase-like_N"/>
</dbReference>